<reference evidence="4 5" key="1">
    <citation type="submission" date="2024-02" db="EMBL/GenBank/DDBJ databases">
        <authorList>
            <person name="Chen Y."/>
            <person name="Shah S."/>
            <person name="Dougan E. K."/>
            <person name="Thang M."/>
            <person name="Chan C."/>
        </authorList>
    </citation>
    <scope>NUCLEOTIDE SEQUENCE [LARGE SCALE GENOMIC DNA]</scope>
</reference>
<feature type="non-terminal residue" evidence="4">
    <location>
        <position position="1"/>
    </location>
</feature>
<dbReference type="Proteomes" id="UP001642484">
    <property type="component" value="Unassembled WGS sequence"/>
</dbReference>
<dbReference type="PANTHER" id="PTHR33153">
    <property type="entry name" value="MYND-TYPE DOMAIN-CONTAINING PROTEIN"/>
    <property type="match status" value="1"/>
</dbReference>
<sequence length="504" mass="57012">GHTPRTIGGQVILGRQVCQRAFRSLIGLGTERYAKLKRAALDGTAPPGDGRCLPRKLLLKTQKASIDKRSAIAEFLEQLYNTLSEPTPTVLHSDTQFVKPKLGKRKRKDESAEVKAEGMGPVKQEEVPKPLKFHRLRGRRPRSARILCRGKGGSQLRLLPPGTFTDYLVMFRAKRPDMKSVSLKLFTNVWGLAFGHKLAIRPAGTHAQCGICVRHKLLLKKLTNDRAAKQRQLEEYESHLDRQYRDRSLYWSSRGLSRLSILPDGNRSVTIVTDAIDHSKFRYPRSHAVAVSKELSGFIRPSMDLSAVLAHGQSIALYMSEPWVRKDSSWCSEILCHTLTMLPFDLRETEIVLQADNCSRECKNNSLTRIAGLLTGMRRCRRFEMRFLATGHSHEDVDQLFSTMAAAIERCPEVHVPSQFQDLLESWLANSGVRPHEQSFRKVFKVDQVRDWRTWLLFACEENHLAGITGPGAPHLFAFDRRSDLGGPFRAAFFCFGSRSKLLG</sequence>
<dbReference type="Pfam" id="PF25273">
    <property type="entry name" value="DUF7869"/>
    <property type="match status" value="1"/>
</dbReference>
<comment type="caution">
    <text evidence="4">The sequence shown here is derived from an EMBL/GenBank/DDBJ whole genome shotgun (WGS) entry which is preliminary data.</text>
</comment>
<evidence type="ECO:0000256" key="2">
    <source>
        <dbReference type="SAM" id="MobiDB-lite"/>
    </source>
</evidence>
<dbReference type="PANTHER" id="PTHR33153:SF3">
    <property type="entry name" value="TRAFFICKING PROTEIN PARTICLE COMPLEX SUBUNIT 11 DOMAIN-CONTAINING PROTEIN"/>
    <property type="match status" value="1"/>
</dbReference>
<name>A0ABP0P061_9DINO</name>
<feature type="domain" description="DUF7869" evidence="3">
    <location>
        <begin position="303"/>
        <end position="482"/>
    </location>
</feature>
<keyword evidence="1" id="KW-0175">Coiled coil</keyword>
<proteinExistence type="predicted"/>
<gene>
    <name evidence="4" type="ORF">CCMP2556_LOCUS33940</name>
</gene>
<dbReference type="InterPro" id="IPR057191">
    <property type="entry name" value="DUF7869"/>
</dbReference>
<keyword evidence="5" id="KW-1185">Reference proteome</keyword>
<evidence type="ECO:0000259" key="3">
    <source>
        <dbReference type="Pfam" id="PF25273"/>
    </source>
</evidence>
<feature type="region of interest" description="Disordered" evidence="2">
    <location>
        <begin position="100"/>
        <end position="120"/>
    </location>
</feature>
<protein>
    <recommendedName>
        <fullName evidence="3">DUF7869 domain-containing protein</fullName>
    </recommendedName>
</protein>
<evidence type="ECO:0000313" key="4">
    <source>
        <dbReference type="EMBL" id="CAK9069038.1"/>
    </source>
</evidence>
<feature type="coiled-coil region" evidence="1">
    <location>
        <begin position="219"/>
        <end position="246"/>
    </location>
</feature>
<organism evidence="4 5">
    <name type="scientific">Durusdinium trenchii</name>
    <dbReference type="NCBI Taxonomy" id="1381693"/>
    <lineage>
        <taxon>Eukaryota</taxon>
        <taxon>Sar</taxon>
        <taxon>Alveolata</taxon>
        <taxon>Dinophyceae</taxon>
        <taxon>Suessiales</taxon>
        <taxon>Symbiodiniaceae</taxon>
        <taxon>Durusdinium</taxon>
    </lineage>
</organism>
<evidence type="ECO:0000256" key="1">
    <source>
        <dbReference type="SAM" id="Coils"/>
    </source>
</evidence>
<dbReference type="EMBL" id="CAXAMN010022398">
    <property type="protein sequence ID" value="CAK9069038.1"/>
    <property type="molecule type" value="Genomic_DNA"/>
</dbReference>
<evidence type="ECO:0000313" key="5">
    <source>
        <dbReference type="Proteomes" id="UP001642484"/>
    </source>
</evidence>
<accession>A0ABP0P061</accession>